<dbReference type="Pfam" id="PF05930">
    <property type="entry name" value="Phage_AlpA"/>
    <property type="match status" value="1"/>
</dbReference>
<dbReference type="RefSeq" id="WP_119324600.1">
    <property type="nucleotide sequence ID" value="NZ_AP025739.1"/>
</dbReference>
<dbReference type="InterPro" id="IPR052931">
    <property type="entry name" value="Prophage_regulatory_activator"/>
</dbReference>
<keyword evidence="2" id="KW-1185">Reference proteome</keyword>
<dbReference type="InterPro" id="IPR010260">
    <property type="entry name" value="AlpA"/>
</dbReference>
<dbReference type="OrthoDB" id="8455288at2"/>
<dbReference type="KEGG" id="ccot:CCAX7_46280"/>
<organism evidence="1 2">
    <name type="scientific">Capsulimonas corticalis</name>
    <dbReference type="NCBI Taxonomy" id="2219043"/>
    <lineage>
        <taxon>Bacteria</taxon>
        <taxon>Bacillati</taxon>
        <taxon>Armatimonadota</taxon>
        <taxon>Armatimonadia</taxon>
        <taxon>Capsulimonadales</taxon>
        <taxon>Capsulimonadaceae</taxon>
        <taxon>Capsulimonas</taxon>
    </lineage>
</organism>
<protein>
    <submittedName>
        <fullName evidence="1">Uncharacterized protein</fullName>
    </submittedName>
</protein>
<reference evidence="1 2" key="1">
    <citation type="journal article" date="2019" name="Int. J. Syst. Evol. Microbiol.">
        <title>Capsulimonas corticalis gen. nov., sp. nov., an aerobic capsulated bacterium, of a novel bacterial order, Capsulimonadales ord. nov., of the class Armatimonadia of the phylum Armatimonadetes.</title>
        <authorList>
            <person name="Li J."/>
            <person name="Kudo C."/>
            <person name="Tonouchi A."/>
        </authorList>
    </citation>
    <scope>NUCLEOTIDE SEQUENCE [LARGE SCALE GENOMIC DNA]</scope>
    <source>
        <strain evidence="1 2">AX-7</strain>
    </source>
</reference>
<evidence type="ECO:0000313" key="1">
    <source>
        <dbReference type="EMBL" id="BDI32577.1"/>
    </source>
</evidence>
<sequence length="70" mass="7912">MLVNLKGERILRLRETLLRTGLSRSTLYELIRKNEFPSSVSIGARAVGWMDSEISAWISARAATRRPPRG</sequence>
<name>A0A402D535_9BACT</name>
<dbReference type="Proteomes" id="UP000287394">
    <property type="component" value="Chromosome"/>
</dbReference>
<dbReference type="AlphaFoldDB" id="A0A402D535"/>
<proteinExistence type="predicted"/>
<dbReference type="EMBL" id="AP025739">
    <property type="protein sequence ID" value="BDI32577.1"/>
    <property type="molecule type" value="Genomic_DNA"/>
</dbReference>
<evidence type="ECO:0000313" key="2">
    <source>
        <dbReference type="Proteomes" id="UP000287394"/>
    </source>
</evidence>
<dbReference type="Gene3D" id="1.10.238.160">
    <property type="match status" value="1"/>
</dbReference>
<accession>A0A402D535</accession>
<dbReference type="PANTHER" id="PTHR36154:SF1">
    <property type="entry name" value="DNA-BINDING TRANSCRIPTIONAL ACTIVATOR ALPA"/>
    <property type="match status" value="1"/>
</dbReference>
<gene>
    <name evidence="1" type="ORF">CCAX7_46280</name>
</gene>
<dbReference type="PANTHER" id="PTHR36154">
    <property type="entry name" value="DNA-BINDING TRANSCRIPTIONAL ACTIVATOR ALPA"/>
    <property type="match status" value="1"/>
</dbReference>